<reference evidence="1" key="1">
    <citation type="submission" date="2022-02" db="EMBL/GenBank/DDBJ databases">
        <title>Paenibacillus sp. MBLB1832 Whole Genome Shotgun Sequencing.</title>
        <authorList>
            <person name="Hwang C.Y."/>
            <person name="Cho E.-S."/>
            <person name="Seo M.-J."/>
        </authorList>
    </citation>
    <scope>NUCLEOTIDE SEQUENCE</scope>
    <source>
        <strain evidence="1">MBLB1832</strain>
    </source>
</reference>
<organism evidence="1 2">
    <name type="scientific">Paenibacillus roseopurpureus</name>
    <dbReference type="NCBI Taxonomy" id="2918901"/>
    <lineage>
        <taxon>Bacteria</taxon>
        <taxon>Bacillati</taxon>
        <taxon>Bacillota</taxon>
        <taxon>Bacilli</taxon>
        <taxon>Bacillales</taxon>
        <taxon>Paenibacillaceae</taxon>
        <taxon>Paenibacillus</taxon>
    </lineage>
</organism>
<dbReference type="InterPro" id="IPR023214">
    <property type="entry name" value="HAD_sf"/>
</dbReference>
<dbReference type="InterPro" id="IPR041492">
    <property type="entry name" value="HAD_2"/>
</dbReference>
<dbReference type="PANTHER" id="PTHR18901:SF38">
    <property type="entry name" value="PSEUDOURIDINE-5'-PHOSPHATASE"/>
    <property type="match status" value="1"/>
</dbReference>
<keyword evidence="2" id="KW-1185">Reference proteome</keyword>
<protein>
    <submittedName>
        <fullName evidence="1">HAD family hydrolase</fullName>
    </submittedName>
</protein>
<dbReference type="NCBIfam" id="TIGR01509">
    <property type="entry name" value="HAD-SF-IA-v3"/>
    <property type="match status" value="1"/>
</dbReference>
<dbReference type="KEGG" id="proo:MJB10_26205"/>
<dbReference type="Gene3D" id="1.10.150.240">
    <property type="entry name" value="Putative phosphatase, domain 2"/>
    <property type="match status" value="1"/>
</dbReference>
<dbReference type="GO" id="GO:0016787">
    <property type="term" value="F:hydrolase activity"/>
    <property type="evidence" value="ECO:0007669"/>
    <property type="project" value="UniProtKB-KW"/>
</dbReference>
<dbReference type="AlphaFoldDB" id="A0AA96RMP5"/>
<keyword evidence="1" id="KW-0378">Hydrolase</keyword>
<sequence>MSRIKAVIFDFDGTILDTETAWYEAFREAYLEHEVELTLEMYGQCIGTSLHVFDPYAYIVEKKGLDAQQFRQDVHARHDKKMDQERIRPGVLAYLEEAARLGLRIGLASSSKRSWIDKYLSQLGVGYYFEAIRTAEDVSMVKPHPELYELAMRDLGVQPAEALAIEDSPNGARAAVAAGMHVIVTPNPVTRALIFDGEPRVFGSLAELSLAELIESLA</sequence>
<accession>A0AA96RMP5</accession>
<proteinExistence type="predicted"/>
<dbReference type="Gene3D" id="3.40.50.1000">
    <property type="entry name" value="HAD superfamily/HAD-like"/>
    <property type="match status" value="1"/>
</dbReference>
<dbReference type="PRINTS" id="PR00413">
    <property type="entry name" value="HADHALOGNASE"/>
</dbReference>
<dbReference type="InterPro" id="IPR036412">
    <property type="entry name" value="HAD-like_sf"/>
</dbReference>
<dbReference type="SFLD" id="SFLDG01135">
    <property type="entry name" value="C1.5.6:_HAD__Beta-PGM__Phospha"/>
    <property type="match status" value="1"/>
</dbReference>
<dbReference type="CDD" id="cd16423">
    <property type="entry name" value="HAD_BPGM-like"/>
    <property type="match status" value="1"/>
</dbReference>
<dbReference type="SFLD" id="SFLDS00003">
    <property type="entry name" value="Haloacid_Dehalogenase"/>
    <property type="match status" value="1"/>
</dbReference>
<dbReference type="InterPro" id="IPR006439">
    <property type="entry name" value="HAD-SF_hydro_IA"/>
</dbReference>
<dbReference type="Pfam" id="PF13419">
    <property type="entry name" value="HAD_2"/>
    <property type="match status" value="1"/>
</dbReference>
<dbReference type="InterPro" id="IPR023198">
    <property type="entry name" value="PGP-like_dom2"/>
</dbReference>
<evidence type="ECO:0000313" key="2">
    <source>
        <dbReference type="Proteomes" id="UP001304650"/>
    </source>
</evidence>
<dbReference type="Proteomes" id="UP001304650">
    <property type="component" value="Chromosome"/>
</dbReference>
<name>A0AA96RMP5_9BACL</name>
<dbReference type="EMBL" id="CP130319">
    <property type="protein sequence ID" value="WNR44512.1"/>
    <property type="molecule type" value="Genomic_DNA"/>
</dbReference>
<dbReference type="SUPFAM" id="SSF56784">
    <property type="entry name" value="HAD-like"/>
    <property type="match status" value="1"/>
</dbReference>
<dbReference type="PANTHER" id="PTHR18901">
    <property type="entry name" value="2-DEOXYGLUCOSE-6-PHOSPHATE PHOSPHATASE 2"/>
    <property type="match status" value="1"/>
</dbReference>
<evidence type="ECO:0000313" key="1">
    <source>
        <dbReference type="EMBL" id="WNR44512.1"/>
    </source>
</evidence>
<dbReference type="SFLD" id="SFLDG01129">
    <property type="entry name" value="C1.5:_HAD__Beta-PGM__Phosphata"/>
    <property type="match status" value="1"/>
</dbReference>
<gene>
    <name evidence="1" type="ORF">MJB10_26205</name>
</gene>
<dbReference type="RefSeq" id="WP_314800154.1">
    <property type="nucleotide sequence ID" value="NZ_CP130319.1"/>
</dbReference>